<dbReference type="SMART" id="SM00490">
    <property type="entry name" value="HELICc"/>
    <property type="match status" value="1"/>
</dbReference>
<accession>A0ABP0L450</accession>
<feature type="non-terminal residue" evidence="4">
    <location>
        <position position="804"/>
    </location>
</feature>
<evidence type="ECO:0000256" key="1">
    <source>
        <dbReference type="ARBA" id="ARBA00022801"/>
    </source>
</evidence>
<reference evidence="4 5" key="1">
    <citation type="submission" date="2024-02" db="EMBL/GenBank/DDBJ databases">
        <authorList>
            <person name="Chen Y."/>
            <person name="Shah S."/>
            <person name="Dougan E. K."/>
            <person name="Thang M."/>
            <person name="Chan C."/>
        </authorList>
    </citation>
    <scope>NUCLEOTIDE SEQUENCE [LARGE SCALE GENOMIC DNA]</scope>
</reference>
<dbReference type="CDD" id="cd18793">
    <property type="entry name" value="SF2_C_SNF"/>
    <property type="match status" value="1"/>
</dbReference>
<keyword evidence="1" id="KW-0378">Hydrolase</keyword>
<gene>
    <name evidence="4" type="ORF">SCF082_LOCUS20669</name>
</gene>
<dbReference type="PANTHER" id="PTHR45629">
    <property type="entry name" value="SNF2/RAD54 FAMILY MEMBER"/>
    <property type="match status" value="1"/>
</dbReference>
<dbReference type="Pfam" id="PF00271">
    <property type="entry name" value="Helicase_C"/>
    <property type="match status" value="1"/>
</dbReference>
<keyword evidence="5" id="KW-1185">Reference proteome</keyword>
<dbReference type="PANTHER" id="PTHR45629:SF7">
    <property type="entry name" value="DNA EXCISION REPAIR PROTEIN ERCC-6-RELATED"/>
    <property type="match status" value="1"/>
</dbReference>
<organism evidence="4 5">
    <name type="scientific">Durusdinium trenchii</name>
    <dbReference type="NCBI Taxonomy" id="1381693"/>
    <lineage>
        <taxon>Eukaryota</taxon>
        <taxon>Sar</taxon>
        <taxon>Alveolata</taxon>
        <taxon>Dinophyceae</taxon>
        <taxon>Suessiales</taxon>
        <taxon>Symbiodiniaceae</taxon>
        <taxon>Durusdinium</taxon>
    </lineage>
</organism>
<evidence type="ECO:0000256" key="2">
    <source>
        <dbReference type="SAM" id="MobiDB-lite"/>
    </source>
</evidence>
<feature type="domain" description="Helicase C-terminal" evidence="3">
    <location>
        <begin position="533"/>
        <end position="717"/>
    </location>
</feature>
<evidence type="ECO:0000313" key="4">
    <source>
        <dbReference type="EMBL" id="CAK9033870.1"/>
    </source>
</evidence>
<dbReference type="EMBL" id="CAXAMM010014481">
    <property type="protein sequence ID" value="CAK9033870.1"/>
    <property type="molecule type" value="Genomic_DNA"/>
</dbReference>
<dbReference type="InterPro" id="IPR049730">
    <property type="entry name" value="SNF2/RAD54-like_C"/>
</dbReference>
<dbReference type="PROSITE" id="PS51194">
    <property type="entry name" value="HELICASE_CTER"/>
    <property type="match status" value="1"/>
</dbReference>
<evidence type="ECO:0000259" key="3">
    <source>
        <dbReference type="PROSITE" id="PS51194"/>
    </source>
</evidence>
<sequence length="804" mass="91206">MEASEVQALELEQLLHLLQLIVEALHYRLSDGGLHSQPAEGLQFGVRLERGIPQASSLPDPQEVTILEELCIRSEDALVRLLARGEYGFTENQYFLTSYSESKAKWTDHRMTTAEATSWLRDILCGQASDSSDSSDDSEVAESEEGEEPVHKMPRAEAASMAVEDCKVHKISSIIRVTRVLEEDRRHSLCGGERHLEGLPGLRDHDRVKVKKANKIYSLFVWICNFFLATAASQAKKTLPSANRFKLLLSELNQLKENEIPGDLGDWVLRQRSRVRKPTAHRTQGTYVSTNHFLAERQLSAADVTNPELKKEKTSLTFQDGIDVGPPHLDQLNMALPKWVDMFNSFKKSRTYDEHSLENCDNENFAKDMRNIVDCFDHIEKILKINFTKRDEEIMKRDEASAALTATCPACMNVTPNVFTMCLHCHERLHSCTIKNTVATTTTIEIYDDEVEVVDDVEMEPAKDPAKEEQETIDKLKMNEVKTALRSQIERDDENEEVSLEFIDNIMKNSDAQKGEGQEVYTPSFDVDDVDYDRDSQAPEIEERRNLQKRTQNQYLFLLTCKTKPDAKTLERAQTLQGRIPDMPEPSKEVSDDGCVLRVLGLKFLRIDGSIDAKDRDLKLQKFQRDDSKYFALCLSLQVGGTGLTVTGANRVILVDPAWNPSADAQAIDRVHRIGQKQEVVVYRLIGSGAIEDKMFRLQIFKGGLSKTFMEQEQQVRFFTHKQLKSLFEPPNQSMSTQSLMAEQIGTEALEHEDLLRVVAADVGSTDDPQALAFWQSSDVLGFSDYQRLFMFLEHADTPEQEAE</sequence>
<name>A0ABP0L450_9DINO</name>
<evidence type="ECO:0000313" key="5">
    <source>
        <dbReference type="Proteomes" id="UP001642464"/>
    </source>
</evidence>
<dbReference type="SUPFAM" id="SSF52540">
    <property type="entry name" value="P-loop containing nucleoside triphosphate hydrolases"/>
    <property type="match status" value="1"/>
</dbReference>
<dbReference type="InterPro" id="IPR027417">
    <property type="entry name" value="P-loop_NTPase"/>
</dbReference>
<dbReference type="InterPro" id="IPR050496">
    <property type="entry name" value="SNF2_RAD54_helicase_repair"/>
</dbReference>
<dbReference type="Gene3D" id="3.40.50.300">
    <property type="entry name" value="P-loop containing nucleotide triphosphate hydrolases"/>
    <property type="match status" value="1"/>
</dbReference>
<dbReference type="Proteomes" id="UP001642464">
    <property type="component" value="Unassembled WGS sequence"/>
</dbReference>
<protein>
    <submittedName>
        <fullName evidence="4">SNF2 domain-containing protein ENL1 (Protein ENDOSPERMLESS 1)</fullName>
    </submittedName>
</protein>
<proteinExistence type="predicted"/>
<comment type="caution">
    <text evidence="4">The sequence shown here is derived from an EMBL/GenBank/DDBJ whole genome shotgun (WGS) entry which is preliminary data.</text>
</comment>
<feature type="compositionally biased region" description="Acidic residues" evidence="2">
    <location>
        <begin position="133"/>
        <end position="147"/>
    </location>
</feature>
<feature type="region of interest" description="Disordered" evidence="2">
    <location>
        <begin position="128"/>
        <end position="154"/>
    </location>
</feature>
<dbReference type="InterPro" id="IPR001650">
    <property type="entry name" value="Helicase_C-like"/>
</dbReference>